<evidence type="ECO:0000313" key="2">
    <source>
        <dbReference type="RefSeq" id="XP_059603871.1"/>
    </source>
</evidence>
<organism evidence="2">
    <name type="scientific">Aspergillus niger</name>
    <dbReference type="NCBI Taxonomy" id="5061"/>
    <lineage>
        <taxon>Eukaryota</taxon>
        <taxon>Fungi</taxon>
        <taxon>Dikarya</taxon>
        <taxon>Ascomycota</taxon>
        <taxon>Pezizomycotina</taxon>
        <taxon>Eurotiomycetes</taxon>
        <taxon>Eurotiomycetidae</taxon>
        <taxon>Eurotiales</taxon>
        <taxon>Aspergillaceae</taxon>
        <taxon>Aspergillus</taxon>
        <taxon>Aspergillus subgen. Circumdati</taxon>
    </lineage>
</organism>
<protein>
    <recommendedName>
        <fullName evidence="3">Secreted protein</fullName>
    </recommendedName>
</protein>
<proteinExistence type="predicted"/>
<feature type="chain" id="PRO_5044822155" description="Secreted protein" evidence="1">
    <location>
        <begin position="22"/>
        <end position="109"/>
    </location>
</feature>
<keyword evidence="1" id="KW-0732">Signal</keyword>
<accession>A0AAJ8BWV4</accession>
<dbReference type="GeneID" id="84591572"/>
<evidence type="ECO:0008006" key="3">
    <source>
        <dbReference type="Google" id="ProtNLM"/>
    </source>
</evidence>
<dbReference type="AlphaFoldDB" id="A0AAJ8BWV4"/>
<dbReference type="RefSeq" id="XP_059603871.1">
    <property type="nucleotide sequence ID" value="XM_059748789.1"/>
</dbReference>
<reference evidence="2" key="1">
    <citation type="submission" date="2025-02" db="EMBL/GenBank/DDBJ databases">
        <authorList>
            <consortium name="NCBI Genome Project"/>
        </authorList>
    </citation>
    <scope>NUCLEOTIDE SEQUENCE</scope>
</reference>
<dbReference type="KEGG" id="ang:An08g00460"/>
<gene>
    <name evidence="2" type="ORF">An08g00460</name>
</gene>
<evidence type="ECO:0000256" key="1">
    <source>
        <dbReference type="SAM" id="SignalP"/>
    </source>
</evidence>
<reference evidence="2" key="2">
    <citation type="submission" date="2025-08" db="UniProtKB">
        <authorList>
            <consortium name="RefSeq"/>
        </authorList>
    </citation>
    <scope>IDENTIFICATION</scope>
</reference>
<sequence length="109" mass="12364">MADSVMVHPACFAALLSLLTPCGPPSTGVSDEFLYPMTVLRWKRSCIGHLHVTHSAEYHLSGIKLLVPQDSECIRHAFRLPYQCRDPHMRHGITYRDTDEEPSIAFWPC</sequence>
<name>A0AAJ8BWV4_ASPNG</name>
<dbReference type="VEuPathDB" id="FungiDB:An08g00460"/>
<feature type="signal peptide" evidence="1">
    <location>
        <begin position="1"/>
        <end position="21"/>
    </location>
</feature>